<gene>
    <name evidence="7" type="primary">rplP</name>
    <name evidence="7" type="synonym">rpl16</name>
    <name evidence="10" type="ORF">CEN44_12995</name>
</gene>
<dbReference type="AlphaFoldDB" id="A0A2N6K2W3"/>
<dbReference type="RefSeq" id="WP_016859441.1">
    <property type="nucleotide sequence ID" value="NZ_CAWNVR010000382.1"/>
</dbReference>
<keyword evidence="7 9" id="KW-0699">rRNA-binding</keyword>
<dbReference type="CDD" id="cd01433">
    <property type="entry name" value="Ribosomal_L16_L10e"/>
    <property type="match status" value="1"/>
</dbReference>
<dbReference type="InterPro" id="IPR047873">
    <property type="entry name" value="Ribosomal_uL16"/>
</dbReference>
<evidence type="ECO:0000256" key="4">
    <source>
        <dbReference type="ARBA" id="ARBA00022980"/>
    </source>
</evidence>
<evidence type="ECO:0000256" key="5">
    <source>
        <dbReference type="ARBA" id="ARBA00023274"/>
    </source>
</evidence>
<comment type="similarity">
    <text evidence="1 7 8">Belongs to the universal ribosomal protein uL16 family.</text>
</comment>
<evidence type="ECO:0000313" key="11">
    <source>
        <dbReference type="Proteomes" id="UP000235036"/>
    </source>
</evidence>
<dbReference type="EMBL" id="NRQW01000283">
    <property type="protein sequence ID" value="PLZ89431.1"/>
    <property type="molecule type" value="Genomic_DNA"/>
</dbReference>
<dbReference type="PRINTS" id="PR00060">
    <property type="entry name" value="RIBOSOMALL16"/>
</dbReference>
<dbReference type="GO" id="GO:0019843">
    <property type="term" value="F:rRNA binding"/>
    <property type="evidence" value="ECO:0007669"/>
    <property type="project" value="UniProtKB-UniRule"/>
</dbReference>
<dbReference type="PROSITE" id="PS00586">
    <property type="entry name" value="RIBOSOMAL_L16_1"/>
    <property type="match status" value="1"/>
</dbReference>
<dbReference type="GO" id="GO:0022625">
    <property type="term" value="C:cytosolic large ribosomal subunit"/>
    <property type="evidence" value="ECO:0007669"/>
    <property type="project" value="TreeGrafter"/>
</dbReference>
<dbReference type="Pfam" id="PF00252">
    <property type="entry name" value="Ribosomal_L16"/>
    <property type="match status" value="1"/>
</dbReference>
<dbReference type="InterPro" id="IPR036920">
    <property type="entry name" value="Ribosomal_uL16_sf"/>
</dbReference>
<dbReference type="HAMAP" id="MF_01342">
    <property type="entry name" value="Ribosomal_uL16"/>
    <property type="match status" value="1"/>
</dbReference>
<reference evidence="10 11" key="1">
    <citation type="submission" date="2017-08" db="EMBL/GenBank/DDBJ databases">
        <title>Genomes of Fischerella (Mastigocladus) sp. strains.</title>
        <authorList>
            <person name="Miller S.R."/>
        </authorList>
    </citation>
    <scope>NUCLEOTIDE SEQUENCE [LARGE SCALE GENOMIC DNA]</scope>
    <source>
        <strain evidence="10 11">CCMEE 5323</strain>
    </source>
</reference>
<evidence type="ECO:0000256" key="9">
    <source>
        <dbReference type="RuleBase" id="RU004414"/>
    </source>
</evidence>
<keyword evidence="11" id="KW-1185">Reference proteome</keyword>
<dbReference type="PROSITE" id="PS00701">
    <property type="entry name" value="RIBOSOMAL_L16_2"/>
    <property type="match status" value="1"/>
</dbReference>
<protein>
    <recommendedName>
        <fullName evidence="6 7">Large ribosomal subunit protein uL16</fullName>
    </recommendedName>
</protein>
<proteinExistence type="inferred from homology"/>
<comment type="function">
    <text evidence="7 9">Binds 23S rRNA and is also seen to make contacts with the A and possibly P site tRNAs.</text>
</comment>
<dbReference type="FunFam" id="3.90.1170.10:FF:000001">
    <property type="entry name" value="50S ribosomal protein L16"/>
    <property type="match status" value="1"/>
</dbReference>
<evidence type="ECO:0000256" key="1">
    <source>
        <dbReference type="ARBA" id="ARBA00008931"/>
    </source>
</evidence>
<evidence type="ECO:0000256" key="3">
    <source>
        <dbReference type="ARBA" id="ARBA00022884"/>
    </source>
</evidence>
<dbReference type="InterPro" id="IPR016180">
    <property type="entry name" value="Ribosomal_uL16_dom"/>
</dbReference>
<dbReference type="NCBIfam" id="TIGR01164">
    <property type="entry name" value="rplP_bact"/>
    <property type="match status" value="1"/>
</dbReference>
<organism evidence="10 11">
    <name type="scientific">Fischerella muscicola CCMEE 5323</name>
    <dbReference type="NCBI Taxonomy" id="2019572"/>
    <lineage>
        <taxon>Bacteria</taxon>
        <taxon>Bacillati</taxon>
        <taxon>Cyanobacteriota</taxon>
        <taxon>Cyanophyceae</taxon>
        <taxon>Nostocales</taxon>
        <taxon>Hapalosiphonaceae</taxon>
        <taxon>Fischerella</taxon>
    </lineage>
</organism>
<dbReference type="PANTHER" id="PTHR12220:SF13">
    <property type="entry name" value="LARGE RIBOSOMAL SUBUNIT PROTEIN UL16M"/>
    <property type="match status" value="1"/>
</dbReference>
<name>A0A2N6K2W3_FISMU</name>
<comment type="subunit">
    <text evidence="7 9">Part of the 50S ribosomal subunit.</text>
</comment>
<keyword evidence="5 7" id="KW-0687">Ribonucleoprotein</keyword>
<evidence type="ECO:0000313" key="10">
    <source>
        <dbReference type="EMBL" id="PLZ89431.1"/>
    </source>
</evidence>
<dbReference type="GO" id="GO:0000049">
    <property type="term" value="F:tRNA binding"/>
    <property type="evidence" value="ECO:0007669"/>
    <property type="project" value="UniProtKB-KW"/>
</dbReference>
<evidence type="ECO:0000256" key="2">
    <source>
        <dbReference type="ARBA" id="ARBA00022555"/>
    </source>
</evidence>
<sequence length="143" mass="16265">MLSPRRTKFRKQQRGRMKGLATAGSSLNFGDFALQAQEPAWITARQIEASRRAMTRYIRRGGKIWIRIFPDKPVTMRPAETRMGSGKGSPEYWVAVVKPGRILFEIAGVPEATAREAMRLAAYKLPIKTKFISRSEIEPQEQE</sequence>
<dbReference type="GO" id="GO:0006412">
    <property type="term" value="P:translation"/>
    <property type="evidence" value="ECO:0007669"/>
    <property type="project" value="UniProtKB-UniRule"/>
</dbReference>
<evidence type="ECO:0000256" key="8">
    <source>
        <dbReference type="RuleBase" id="RU004413"/>
    </source>
</evidence>
<dbReference type="Proteomes" id="UP000235036">
    <property type="component" value="Unassembled WGS sequence"/>
</dbReference>
<comment type="caution">
    <text evidence="10">The sequence shown here is derived from an EMBL/GenBank/DDBJ whole genome shotgun (WGS) entry which is preliminary data.</text>
</comment>
<keyword evidence="4 7" id="KW-0689">Ribosomal protein</keyword>
<evidence type="ECO:0000256" key="7">
    <source>
        <dbReference type="HAMAP-Rule" id="MF_01342"/>
    </source>
</evidence>
<accession>A0A2N6K2W3</accession>
<dbReference type="SUPFAM" id="SSF54686">
    <property type="entry name" value="Ribosomal protein L16p/L10e"/>
    <property type="match status" value="1"/>
</dbReference>
<keyword evidence="2 7" id="KW-0820">tRNA-binding</keyword>
<dbReference type="Gene3D" id="3.90.1170.10">
    <property type="entry name" value="Ribosomal protein L10e/L16"/>
    <property type="match status" value="1"/>
</dbReference>
<evidence type="ECO:0000256" key="6">
    <source>
        <dbReference type="ARBA" id="ARBA00035198"/>
    </source>
</evidence>
<dbReference type="InterPro" id="IPR000114">
    <property type="entry name" value="Ribosomal_uL16_bact-type"/>
</dbReference>
<keyword evidence="3 7" id="KW-0694">RNA-binding</keyword>
<dbReference type="PANTHER" id="PTHR12220">
    <property type="entry name" value="50S/60S RIBOSOMAL PROTEIN L16"/>
    <property type="match status" value="1"/>
</dbReference>
<dbReference type="InterPro" id="IPR020798">
    <property type="entry name" value="Ribosomal_uL16_CS"/>
</dbReference>
<dbReference type="GO" id="GO:0003735">
    <property type="term" value="F:structural constituent of ribosome"/>
    <property type="evidence" value="ECO:0007669"/>
    <property type="project" value="InterPro"/>
</dbReference>